<feature type="compositionally biased region" description="Basic and acidic residues" evidence="1">
    <location>
        <begin position="32"/>
        <end position="42"/>
    </location>
</feature>
<evidence type="ECO:0000313" key="3">
    <source>
        <dbReference type="Proteomes" id="UP000672097"/>
    </source>
</evidence>
<sequence length="156" mass="16979">MSAMAAGAGAQTGSVYYVCPGNIFTNTISAKEAETKGCKAREAQQPTSVPAPKPRPASTGTAAPSSAPRPADSRIDSSEQKARDTDARRILEAELRKEEEKLEALRREYNNGEPERKGEERNSQKYADRVAEMKAAIQRKEADLAAIRREMGKLGQ</sequence>
<evidence type="ECO:0000313" key="2">
    <source>
        <dbReference type="EMBL" id="MBQ0935053.1"/>
    </source>
</evidence>
<comment type="caution">
    <text evidence="2">The sequence shown here is derived from an EMBL/GenBank/DDBJ whole genome shotgun (WGS) entry which is preliminary data.</text>
</comment>
<reference evidence="2 3" key="1">
    <citation type="submission" date="2021-04" db="EMBL/GenBank/DDBJ databases">
        <title>The genome sequence of type strain Ideonella paludis KCTC 32238.</title>
        <authorList>
            <person name="Liu Y."/>
        </authorList>
    </citation>
    <scope>NUCLEOTIDE SEQUENCE [LARGE SCALE GENOMIC DNA]</scope>
    <source>
        <strain evidence="2 3">KCTC 32238</strain>
    </source>
</reference>
<feature type="compositionally biased region" description="Basic and acidic residues" evidence="1">
    <location>
        <begin position="71"/>
        <end position="126"/>
    </location>
</feature>
<name>A0ABS5DV77_9BURK</name>
<gene>
    <name evidence="2" type="ORF">KAK11_06935</name>
</gene>
<proteinExistence type="predicted"/>
<feature type="compositionally biased region" description="Low complexity" evidence="1">
    <location>
        <begin position="56"/>
        <end position="70"/>
    </location>
</feature>
<evidence type="ECO:0008006" key="4">
    <source>
        <dbReference type="Google" id="ProtNLM"/>
    </source>
</evidence>
<organism evidence="2 3">
    <name type="scientific">Ideonella paludis</name>
    <dbReference type="NCBI Taxonomy" id="1233411"/>
    <lineage>
        <taxon>Bacteria</taxon>
        <taxon>Pseudomonadati</taxon>
        <taxon>Pseudomonadota</taxon>
        <taxon>Betaproteobacteria</taxon>
        <taxon>Burkholderiales</taxon>
        <taxon>Sphaerotilaceae</taxon>
        <taxon>Ideonella</taxon>
    </lineage>
</organism>
<feature type="region of interest" description="Disordered" evidence="1">
    <location>
        <begin position="32"/>
        <end position="126"/>
    </location>
</feature>
<accession>A0ABS5DV77</accession>
<dbReference type="Proteomes" id="UP000672097">
    <property type="component" value="Unassembled WGS sequence"/>
</dbReference>
<keyword evidence="3" id="KW-1185">Reference proteome</keyword>
<protein>
    <recommendedName>
        <fullName evidence="4">DUF4124 domain-containing protein</fullName>
    </recommendedName>
</protein>
<dbReference type="EMBL" id="JAGQDG010000002">
    <property type="protein sequence ID" value="MBQ0935053.1"/>
    <property type="molecule type" value="Genomic_DNA"/>
</dbReference>
<evidence type="ECO:0000256" key="1">
    <source>
        <dbReference type="SAM" id="MobiDB-lite"/>
    </source>
</evidence>